<dbReference type="Gene3D" id="2.170.130.10">
    <property type="entry name" value="TonB-dependent receptor, plug domain"/>
    <property type="match status" value="1"/>
</dbReference>
<name>A0A2T5C321_9BACT</name>
<keyword evidence="1" id="KW-1134">Transmembrane beta strand</keyword>
<dbReference type="AlphaFoldDB" id="A0A2T5C321"/>
<dbReference type="GO" id="GO:0009279">
    <property type="term" value="C:cell outer membrane"/>
    <property type="evidence" value="ECO:0007669"/>
    <property type="project" value="UniProtKB-SubCell"/>
</dbReference>
<keyword evidence="1" id="KW-0812">Transmembrane</keyword>
<dbReference type="InterPro" id="IPR008969">
    <property type="entry name" value="CarboxyPept-like_regulatory"/>
</dbReference>
<comment type="subcellular location">
    <subcellularLocation>
        <location evidence="1">Cell outer membrane</location>
        <topology evidence="1">Multi-pass membrane protein</topology>
    </subcellularLocation>
</comment>
<reference evidence="4 5" key="1">
    <citation type="submission" date="2018-04" db="EMBL/GenBank/DDBJ databases">
        <title>Genomic Encyclopedia of Archaeal and Bacterial Type Strains, Phase II (KMG-II): from individual species to whole genera.</title>
        <authorList>
            <person name="Goeker M."/>
        </authorList>
    </citation>
    <scope>NUCLEOTIDE SEQUENCE [LARGE SCALE GENOMIC DNA]</scope>
    <source>
        <strain evidence="4 5">DSM 28823</strain>
    </source>
</reference>
<keyword evidence="5" id="KW-1185">Reference proteome</keyword>
<keyword evidence="1" id="KW-0998">Cell outer membrane</keyword>
<dbReference type="SUPFAM" id="SSF49464">
    <property type="entry name" value="Carboxypeptidase regulatory domain-like"/>
    <property type="match status" value="1"/>
</dbReference>
<sequence length="226" mass="24276">MKLIRLLIITVLSGSFFAANAQGVSVVGKVTTFQEYPLRNVSIVLKTAGTEYLTDSAGLFQFQSGPNEKLRISAHGFVTEDVRLKDYKSGDTLRVDLRFRNSEKNFNYATGYDYISADQLSSAIAHFESGPDYSSYNSIIEIIEGRVPGVSCTGSSIQIRSSQLLEGGTADALLVVDGVIVDYPVFIAVPPSQVKSIDMLKGAAASARYGSRGMGGVIVVKTKAAQ</sequence>
<evidence type="ECO:0000313" key="4">
    <source>
        <dbReference type="EMBL" id="PTN09097.1"/>
    </source>
</evidence>
<protein>
    <submittedName>
        <fullName evidence="4">TonB-dependent SusC/RagA subfamily outer membrane receptor</fullName>
    </submittedName>
</protein>
<dbReference type="OrthoDB" id="1119120at2"/>
<dbReference type="RefSeq" id="WP_107822005.1">
    <property type="nucleotide sequence ID" value="NZ_OY782574.1"/>
</dbReference>
<keyword evidence="1" id="KW-0813">Transport</keyword>
<keyword evidence="1" id="KW-0472">Membrane</keyword>
<dbReference type="EMBL" id="QAAD01000006">
    <property type="protein sequence ID" value="PTN09097.1"/>
    <property type="molecule type" value="Genomic_DNA"/>
</dbReference>
<gene>
    <name evidence="4" type="ORF">C8N47_106197</name>
</gene>
<keyword evidence="4" id="KW-0675">Receptor</keyword>
<evidence type="ECO:0000313" key="5">
    <source>
        <dbReference type="Proteomes" id="UP000243525"/>
    </source>
</evidence>
<accession>A0A2T5C321</accession>
<dbReference type="InterPro" id="IPR039426">
    <property type="entry name" value="TonB-dep_rcpt-like"/>
</dbReference>
<feature type="chain" id="PRO_5015568516" evidence="2">
    <location>
        <begin position="22"/>
        <end position="226"/>
    </location>
</feature>
<dbReference type="InterPro" id="IPR012910">
    <property type="entry name" value="Plug_dom"/>
</dbReference>
<evidence type="ECO:0000259" key="3">
    <source>
        <dbReference type="Pfam" id="PF07715"/>
    </source>
</evidence>
<dbReference type="Proteomes" id="UP000243525">
    <property type="component" value="Unassembled WGS sequence"/>
</dbReference>
<evidence type="ECO:0000256" key="1">
    <source>
        <dbReference type="PROSITE-ProRule" id="PRU01360"/>
    </source>
</evidence>
<organism evidence="4 5">
    <name type="scientific">Mangrovibacterium marinum</name>
    <dbReference type="NCBI Taxonomy" id="1639118"/>
    <lineage>
        <taxon>Bacteria</taxon>
        <taxon>Pseudomonadati</taxon>
        <taxon>Bacteroidota</taxon>
        <taxon>Bacteroidia</taxon>
        <taxon>Marinilabiliales</taxon>
        <taxon>Prolixibacteraceae</taxon>
        <taxon>Mangrovibacterium</taxon>
    </lineage>
</organism>
<dbReference type="SUPFAM" id="SSF56935">
    <property type="entry name" value="Porins"/>
    <property type="match status" value="1"/>
</dbReference>
<evidence type="ECO:0000256" key="2">
    <source>
        <dbReference type="SAM" id="SignalP"/>
    </source>
</evidence>
<dbReference type="PROSITE" id="PS52016">
    <property type="entry name" value="TONB_DEPENDENT_REC_3"/>
    <property type="match status" value="1"/>
</dbReference>
<proteinExistence type="inferred from homology"/>
<comment type="caution">
    <text evidence="4">The sequence shown here is derived from an EMBL/GenBank/DDBJ whole genome shotgun (WGS) entry which is preliminary data.</text>
</comment>
<dbReference type="InterPro" id="IPR037066">
    <property type="entry name" value="Plug_dom_sf"/>
</dbReference>
<dbReference type="Pfam" id="PF07715">
    <property type="entry name" value="Plug"/>
    <property type="match status" value="1"/>
</dbReference>
<feature type="signal peptide" evidence="2">
    <location>
        <begin position="1"/>
        <end position="21"/>
    </location>
</feature>
<feature type="domain" description="TonB-dependent receptor plug" evidence="3">
    <location>
        <begin position="137"/>
        <end position="217"/>
    </location>
</feature>
<comment type="similarity">
    <text evidence="1">Belongs to the TonB-dependent receptor family.</text>
</comment>
<keyword evidence="2" id="KW-0732">Signal</keyword>